<feature type="transmembrane region" description="Helical" evidence="1">
    <location>
        <begin position="39"/>
        <end position="57"/>
    </location>
</feature>
<dbReference type="InterPro" id="IPR021401">
    <property type="entry name" value="DUF3040"/>
</dbReference>
<proteinExistence type="predicted"/>
<name>A0A919VNU1_9ACTN</name>
<organism evidence="2 3">
    <name type="scientific">Winogradskya consettensis</name>
    <dbReference type="NCBI Taxonomy" id="113560"/>
    <lineage>
        <taxon>Bacteria</taxon>
        <taxon>Bacillati</taxon>
        <taxon>Actinomycetota</taxon>
        <taxon>Actinomycetes</taxon>
        <taxon>Micromonosporales</taxon>
        <taxon>Micromonosporaceae</taxon>
        <taxon>Winogradskya</taxon>
    </lineage>
</organism>
<evidence type="ECO:0000313" key="3">
    <source>
        <dbReference type="Proteomes" id="UP000680865"/>
    </source>
</evidence>
<keyword evidence="1" id="KW-0812">Transmembrane</keyword>
<accession>A0A919VNU1</accession>
<evidence type="ECO:0000313" key="2">
    <source>
        <dbReference type="EMBL" id="GIM70452.1"/>
    </source>
</evidence>
<gene>
    <name evidence="2" type="ORF">Aco04nite_20370</name>
</gene>
<dbReference type="EMBL" id="BOQP01000008">
    <property type="protein sequence ID" value="GIM70452.1"/>
    <property type="molecule type" value="Genomic_DNA"/>
</dbReference>
<reference evidence="2" key="1">
    <citation type="submission" date="2021-03" db="EMBL/GenBank/DDBJ databases">
        <title>Whole genome shotgun sequence of Actinoplanes consettensis NBRC 14913.</title>
        <authorList>
            <person name="Komaki H."/>
            <person name="Tamura T."/>
        </authorList>
    </citation>
    <scope>NUCLEOTIDE SEQUENCE</scope>
    <source>
        <strain evidence="2">NBRC 14913</strain>
    </source>
</reference>
<sequence length="82" mass="8793">MAAEPDDAKRFDDIVNNLHQEDPGFTSAFQPERRPPGRVPLLIGIALCLVALAMLSFGGVKGAVLSVFPWLIGMGFVLKGRG</sequence>
<keyword evidence="1" id="KW-0472">Membrane</keyword>
<evidence type="ECO:0008006" key="4">
    <source>
        <dbReference type="Google" id="ProtNLM"/>
    </source>
</evidence>
<protein>
    <recommendedName>
        <fullName evidence="4">DUF3040 family protein</fullName>
    </recommendedName>
</protein>
<keyword evidence="1" id="KW-1133">Transmembrane helix</keyword>
<dbReference type="Proteomes" id="UP000680865">
    <property type="component" value="Unassembled WGS sequence"/>
</dbReference>
<evidence type="ECO:0000256" key="1">
    <source>
        <dbReference type="SAM" id="Phobius"/>
    </source>
</evidence>
<dbReference type="AlphaFoldDB" id="A0A919VNU1"/>
<keyword evidence="3" id="KW-1185">Reference proteome</keyword>
<dbReference type="RefSeq" id="WP_212996933.1">
    <property type="nucleotide sequence ID" value="NZ_BAAATW010000003.1"/>
</dbReference>
<dbReference type="Pfam" id="PF11239">
    <property type="entry name" value="DUF3040"/>
    <property type="match status" value="1"/>
</dbReference>
<comment type="caution">
    <text evidence="2">The sequence shown here is derived from an EMBL/GenBank/DDBJ whole genome shotgun (WGS) entry which is preliminary data.</text>
</comment>